<dbReference type="AlphaFoldDB" id="A0AAW0ECA2"/>
<feature type="compositionally biased region" description="Polar residues" evidence="1">
    <location>
        <begin position="474"/>
        <end position="486"/>
    </location>
</feature>
<feature type="region of interest" description="Disordered" evidence="1">
    <location>
        <begin position="298"/>
        <end position="346"/>
    </location>
</feature>
<accession>A0AAW0ECA2</accession>
<feature type="region of interest" description="Disordered" evidence="1">
    <location>
        <begin position="583"/>
        <end position="605"/>
    </location>
</feature>
<protein>
    <submittedName>
        <fullName evidence="2">Uncharacterized protein</fullName>
    </submittedName>
</protein>
<gene>
    <name evidence="2" type="ORF">VNI00_000326</name>
</gene>
<feature type="compositionally biased region" description="Low complexity" evidence="1">
    <location>
        <begin position="262"/>
        <end position="273"/>
    </location>
</feature>
<feature type="compositionally biased region" description="Basic and acidic residues" evidence="1">
    <location>
        <begin position="947"/>
        <end position="960"/>
    </location>
</feature>
<feature type="compositionally biased region" description="Pro residues" evidence="1">
    <location>
        <begin position="1082"/>
        <end position="1091"/>
    </location>
</feature>
<feature type="compositionally biased region" description="Polar residues" evidence="1">
    <location>
        <begin position="229"/>
        <end position="240"/>
    </location>
</feature>
<feature type="region of interest" description="Disordered" evidence="1">
    <location>
        <begin position="1038"/>
        <end position="1148"/>
    </location>
</feature>
<feature type="region of interest" description="Disordered" evidence="1">
    <location>
        <begin position="472"/>
        <end position="495"/>
    </location>
</feature>
<dbReference type="EMBL" id="JAYKXP010000001">
    <property type="protein sequence ID" value="KAK7062831.1"/>
    <property type="molecule type" value="Genomic_DNA"/>
</dbReference>
<keyword evidence="3" id="KW-1185">Reference proteome</keyword>
<dbReference type="Proteomes" id="UP001383192">
    <property type="component" value="Unassembled WGS sequence"/>
</dbReference>
<evidence type="ECO:0000313" key="3">
    <source>
        <dbReference type="Proteomes" id="UP001383192"/>
    </source>
</evidence>
<feature type="compositionally biased region" description="Basic residues" evidence="1">
    <location>
        <begin position="968"/>
        <end position="991"/>
    </location>
</feature>
<feature type="compositionally biased region" description="Polar residues" evidence="1">
    <location>
        <begin position="300"/>
        <end position="312"/>
    </location>
</feature>
<feature type="compositionally biased region" description="Polar residues" evidence="1">
    <location>
        <begin position="1138"/>
        <end position="1148"/>
    </location>
</feature>
<organism evidence="2 3">
    <name type="scientific">Paramarasmius palmivorus</name>
    <dbReference type="NCBI Taxonomy" id="297713"/>
    <lineage>
        <taxon>Eukaryota</taxon>
        <taxon>Fungi</taxon>
        <taxon>Dikarya</taxon>
        <taxon>Basidiomycota</taxon>
        <taxon>Agaricomycotina</taxon>
        <taxon>Agaricomycetes</taxon>
        <taxon>Agaricomycetidae</taxon>
        <taxon>Agaricales</taxon>
        <taxon>Marasmiineae</taxon>
        <taxon>Marasmiaceae</taxon>
        <taxon>Paramarasmius</taxon>
    </lineage>
</organism>
<reference evidence="2 3" key="1">
    <citation type="submission" date="2024-01" db="EMBL/GenBank/DDBJ databases">
        <title>A draft genome for a cacao thread blight-causing isolate of Paramarasmius palmivorus.</title>
        <authorList>
            <person name="Baruah I.K."/>
            <person name="Bukari Y."/>
            <person name="Amoako-Attah I."/>
            <person name="Meinhardt L.W."/>
            <person name="Bailey B.A."/>
            <person name="Cohen S.P."/>
        </authorList>
    </citation>
    <scope>NUCLEOTIDE SEQUENCE [LARGE SCALE GENOMIC DNA]</scope>
    <source>
        <strain evidence="2 3">GH-12</strain>
    </source>
</reference>
<feature type="region of interest" description="Disordered" evidence="1">
    <location>
        <begin position="133"/>
        <end position="193"/>
    </location>
</feature>
<feature type="compositionally biased region" description="Low complexity" evidence="1">
    <location>
        <begin position="1092"/>
        <end position="1128"/>
    </location>
</feature>
<feature type="region of interest" description="Disordered" evidence="1">
    <location>
        <begin position="214"/>
        <end position="273"/>
    </location>
</feature>
<sequence length="1174" mass="128176">MLIRLLPAPSQPTVLFKLSFENFSDSLQIPAAWANQLSALALDDLEVPNLLHAFDKAVGLQSILEEVVFDLVKGKVRCLFIDGDIEEWSIDIGSSSERGCDCGGEKISGALGCGTCRRFATLTERLESVLDDVNESAKEAEREKQLDEAERQREEEDEAERDHEQIKTEGHSMLSDKTLSLNSPPGSVKGSLKKHRSLLMNLVASLLPSSNVPEIVQRRSRSQKRSASLPNTRSPSPSSEHSVDPAAADTLGESSPAEDTPSTSSWSSSWSSLTRSVSNPISRKASWGRKNRYGHKFKSKSVSGSLMHNAESTPEGDEADNTIPLVSSPTSISPPNERRLRPLKPRPVSMCSLPALPVSSASEDDTPIIIAPPPLPRLSARALRRRARSTLVDTFRLCVLPELGRRVRDTPSIPPTRRPSSLLVESPGWRSTITGTTTYYNWAVSSMMKRVEKRLAEVVEEAEECYKDAGLDFSVSSDSDQNTASVHSEGGTLNGSASVSVFMTATEETRTVVSNFSSTTYESFDEHEDSSASDTDTDTDGSSLHTPAPSSPILGGTGAVGYLGVKQGELEVVDMMLQSTTITAHDQMPTSVPQESPPEDPPAYTVSPAHPGQEAVPIFPSYTAQAPIPNPVNSVLEALFTTYNAFVQLHVHLSSLLAMSKEREREALDEARGREEILEVRCRRRAWLGRGWGLNNPTVTTKGMGSVSPPPASWKVSNRGNGNGLAMPFKPSGLGRHSWTAEEWEYDPWYCFPEYCPDPHGHRHQRYHSFSRSMDNYYDDLEDDDSASTTSSFAGYGYQYQQSGVPYEESSHSSTSYSPHARFRRSLDESSLTLYDEMYPETLNTTRSLSPIEDGYLPNPYGPDLYELAVTQTDGLEVGGPTAMEVEMRLGMDDMVDIALENSANALTGEDGSLLMECYPNPFEGEGEEASGITEQFFEFSQPIPRRHTEPEVEMERDPDLEPQQLMPRRRSAPALGRPHKKGSKLSRSRKVSAGNINDMKLFFPVTEEEDSEGVVAHQEDVDVSIKFDVYAISPADALDKSSKPPVPPRARTRKDSMKPLKPLATSELGLDIPRGVEVSPPSSPTSPRSPSPHLSTSSTSSRHSPRSPTSPVHVSSSPPSPTSSTPSATFDHPDFTPVTNQNHCKPVGMNTTTSIPGIGPGSETSAQVVGIAI</sequence>
<proteinExistence type="predicted"/>
<evidence type="ECO:0000313" key="2">
    <source>
        <dbReference type="EMBL" id="KAK7062831.1"/>
    </source>
</evidence>
<feature type="compositionally biased region" description="Polar residues" evidence="1">
    <location>
        <begin position="583"/>
        <end position="594"/>
    </location>
</feature>
<evidence type="ECO:0000256" key="1">
    <source>
        <dbReference type="SAM" id="MobiDB-lite"/>
    </source>
</evidence>
<comment type="caution">
    <text evidence="2">The sequence shown here is derived from an EMBL/GenBank/DDBJ whole genome shotgun (WGS) entry which is preliminary data.</text>
</comment>
<name>A0AAW0ECA2_9AGAR</name>
<feature type="compositionally biased region" description="Basic and acidic residues" evidence="1">
    <location>
        <begin position="135"/>
        <end position="170"/>
    </location>
</feature>
<feature type="region of interest" description="Disordered" evidence="1">
    <location>
        <begin position="947"/>
        <end position="992"/>
    </location>
</feature>
<feature type="compositionally biased region" description="Polar residues" evidence="1">
    <location>
        <begin position="324"/>
        <end position="334"/>
    </location>
</feature>
<feature type="region of interest" description="Disordered" evidence="1">
    <location>
        <begin position="521"/>
        <end position="555"/>
    </location>
</feature>
<feature type="compositionally biased region" description="Polar residues" evidence="1">
    <location>
        <begin position="175"/>
        <end position="185"/>
    </location>
</feature>